<name>A0ABP7F4D0_9MICO</name>
<proteinExistence type="predicted"/>
<sequence>MRIIHPRPAQGRQKFIGVEFVDGFARVDSLDPIIEQTLLQHRFVIEQEPTVDLEALTVKELREIADVEGVAVPARASKADLVDLLSRTPAGTGPDGEPFGIAELADGTVIGDGESPATIPADERTAED</sequence>
<protein>
    <recommendedName>
        <fullName evidence="3">Rho termination factor N-terminal domain-containing protein</fullName>
    </recommendedName>
</protein>
<keyword evidence="2" id="KW-1185">Reference proteome</keyword>
<dbReference type="EMBL" id="BAABAE010000001">
    <property type="protein sequence ID" value="GAA3730131.1"/>
    <property type="molecule type" value="Genomic_DNA"/>
</dbReference>
<evidence type="ECO:0000313" key="1">
    <source>
        <dbReference type="EMBL" id="GAA3730131.1"/>
    </source>
</evidence>
<gene>
    <name evidence="1" type="ORF">GCM10022239_03420</name>
</gene>
<dbReference type="Gene3D" id="1.10.720.30">
    <property type="entry name" value="SAP domain"/>
    <property type="match status" value="1"/>
</dbReference>
<accession>A0ABP7F4D0</accession>
<comment type="caution">
    <text evidence="1">The sequence shown here is derived from an EMBL/GenBank/DDBJ whole genome shotgun (WGS) entry which is preliminary data.</text>
</comment>
<dbReference type="Proteomes" id="UP001501004">
    <property type="component" value="Unassembled WGS sequence"/>
</dbReference>
<evidence type="ECO:0008006" key="3">
    <source>
        <dbReference type="Google" id="ProtNLM"/>
    </source>
</evidence>
<evidence type="ECO:0000313" key="2">
    <source>
        <dbReference type="Proteomes" id="UP001501004"/>
    </source>
</evidence>
<reference evidence="2" key="1">
    <citation type="journal article" date="2019" name="Int. J. Syst. Evol. Microbiol.">
        <title>The Global Catalogue of Microorganisms (GCM) 10K type strain sequencing project: providing services to taxonomists for standard genome sequencing and annotation.</title>
        <authorList>
            <consortium name="The Broad Institute Genomics Platform"/>
            <consortium name="The Broad Institute Genome Sequencing Center for Infectious Disease"/>
            <person name="Wu L."/>
            <person name="Ma J."/>
        </authorList>
    </citation>
    <scope>NUCLEOTIDE SEQUENCE [LARGE SCALE GENOMIC DNA]</scope>
    <source>
        <strain evidence="2">JCM 16949</strain>
    </source>
</reference>
<dbReference type="RefSeq" id="WP_344753064.1">
    <property type="nucleotide sequence ID" value="NZ_BAABAE010000001.1"/>
</dbReference>
<organism evidence="1 2">
    <name type="scientific">Leifsonella bigeumensis</name>
    <dbReference type="NCBI Taxonomy" id="433643"/>
    <lineage>
        <taxon>Bacteria</taxon>
        <taxon>Bacillati</taxon>
        <taxon>Actinomycetota</taxon>
        <taxon>Actinomycetes</taxon>
        <taxon>Micrococcales</taxon>
        <taxon>Microbacteriaceae</taxon>
        <taxon>Leifsonella</taxon>
    </lineage>
</organism>
<dbReference type="InterPro" id="IPR036361">
    <property type="entry name" value="SAP_dom_sf"/>
</dbReference>